<evidence type="ECO:0000313" key="2">
    <source>
        <dbReference type="EMBL" id="EKN66311.1"/>
    </source>
</evidence>
<gene>
    <name evidence="2" type="ORF">BABA_16222</name>
</gene>
<keyword evidence="1" id="KW-0732">Signal</keyword>
<proteinExistence type="predicted"/>
<dbReference type="PROSITE" id="PS51257">
    <property type="entry name" value="PROKAR_LIPOPROTEIN"/>
    <property type="match status" value="1"/>
</dbReference>
<feature type="signal peptide" evidence="1">
    <location>
        <begin position="1"/>
        <end position="20"/>
    </location>
</feature>
<protein>
    <recommendedName>
        <fullName evidence="4">Lipoprotein</fullName>
    </recommendedName>
</protein>
<dbReference type="EMBL" id="AJLS01000118">
    <property type="protein sequence ID" value="EKN66311.1"/>
    <property type="molecule type" value="Genomic_DNA"/>
</dbReference>
<evidence type="ECO:0008006" key="4">
    <source>
        <dbReference type="Google" id="ProtNLM"/>
    </source>
</evidence>
<dbReference type="RefSeq" id="WP_007086240.1">
    <property type="nucleotide sequence ID" value="NZ_AJLS01000118.1"/>
</dbReference>
<dbReference type="Proteomes" id="UP000006316">
    <property type="component" value="Unassembled WGS sequence"/>
</dbReference>
<name>K6DZI5_9BACI</name>
<comment type="caution">
    <text evidence="2">The sequence shown here is derived from an EMBL/GenBank/DDBJ whole genome shotgun (WGS) entry which is preliminary data.</text>
</comment>
<dbReference type="PATRIC" id="fig|1117379.3.peg.3365"/>
<evidence type="ECO:0000313" key="3">
    <source>
        <dbReference type="Proteomes" id="UP000006316"/>
    </source>
</evidence>
<dbReference type="eggNOG" id="ENOG503360J">
    <property type="taxonomic scope" value="Bacteria"/>
</dbReference>
<evidence type="ECO:0000256" key="1">
    <source>
        <dbReference type="SAM" id="SignalP"/>
    </source>
</evidence>
<dbReference type="AlphaFoldDB" id="K6DZI5"/>
<reference evidence="2 3" key="1">
    <citation type="journal article" date="2012" name="Front. Microbiol.">
        <title>Redundancy and modularity in membrane-associated dissimilatory nitrate reduction in Bacillus.</title>
        <authorList>
            <person name="Heylen K."/>
            <person name="Keltjens J."/>
        </authorList>
    </citation>
    <scope>NUCLEOTIDE SEQUENCE [LARGE SCALE GENOMIC DNA]</scope>
    <source>
        <strain evidence="3">LMG 21833T</strain>
    </source>
</reference>
<dbReference type="OrthoDB" id="2968672at2"/>
<dbReference type="STRING" id="1117379.BABA_16222"/>
<accession>K6DZI5</accession>
<sequence>MKRIIPFYILLFLFTGSVSGCQKDLPKPETKPKIIAIDQSSHLQADIVPVYNQNLREIPSLFVQHKTNGNQVLVECIVNGVSFRESDHSKQKIGKMIVWVDGKRNTEVTSAAFIIKDLRPGGHKIKLEVVKLTNEPYGLTKEFMVNIHR</sequence>
<organism evidence="2 3">
    <name type="scientific">Neobacillus bataviensis LMG 21833</name>
    <dbReference type="NCBI Taxonomy" id="1117379"/>
    <lineage>
        <taxon>Bacteria</taxon>
        <taxon>Bacillati</taxon>
        <taxon>Bacillota</taxon>
        <taxon>Bacilli</taxon>
        <taxon>Bacillales</taxon>
        <taxon>Bacillaceae</taxon>
        <taxon>Neobacillus</taxon>
    </lineage>
</organism>
<feature type="chain" id="PRO_5038345690" description="Lipoprotein" evidence="1">
    <location>
        <begin position="21"/>
        <end position="149"/>
    </location>
</feature>
<keyword evidence="3" id="KW-1185">Reference proteome</keyword>